<gene>
    <name evidence="1" type="primary">RvY_02003-1</name>
    <name evidence="1" type="synonym">RvY_02003.1</name>
    <name evidence="1" type="ORF">RvY_02003</name>
</gene>
<keyword evidence="2" id="KW-1185">Reference proteome</keyword>
<sequence>MPEFRELYLTLPSDAYMDKFSTNSAADWYTKLLHSVNLKGQWELCLSELQYMQSMFTLQTEQKFKVILFTKWRCVGALQNDIKFKTKDIFVPPGYYKTGEDLLNCIRSQMPEYGEDITPFTIAFVGPNDH</sequence>
<organism evidence="1 2">
    <name type="scientific">Ramazzottius varieornatus</name>
    <name type="common">Water bear</name>
    <name type="synonym">Tardigrade</name>
    <dbReference type="NCBI Taxonomy" id="947166"/>
    <lineage>
        <taxon>Eukaryota</taxon>
        <taxon>Metazoa</taxon>
        <taxon>Ecdysozoa</taxon>
        <taxon>Tardigrada</taxon>
        <taxon>Eutardigrada</taxon>
        <taxon>Parachela</taxon>
        <taxon>Hypsibioidea</taxon>
        <taxon>Ramazzottiidae</taxon>
        <taxon>Ramazzottius</taxon>
    </lineage>
</organism>
<reference evidence="1 2" key="1">
    <citation type="journal article" date="2016" name="Nat. Commun.">
        <title>Extremotolerant tardigrade genome and improved radiotolerance of human cultured cells by tardigrade-unique protein.</title>
        <authorList>
            <person name="Hashimoto T."/>
            <person name="Horikawa D.D."/>
            <person name="Saito Y."/>
            <person name="Kuwahara H."/>
            <person name="Kozuka-Hata H."/>
            <person name="Shin-I T."/>
            <person name="Minakuchi Y."/>
            <person name="Ohishi K."/>
            <person name="Motoyama A."/>
            <person name="Aizu T."/>
            <person name="Enomoto A."/>
            <person name="Kondo K."/>
            <person name="Tanaka S."/>
            <person name="Hara Y."/>
            <person name="Koshikawa S."/>
            <person name="Sagara H."/>
            <person name="Miura T."/>
            <person name="Yokobori S."/>
            <person name="Miyagawa K."/>
            <person name="Suzuki Y."/>
            <person name="Kubo T."/>
            <person name="Oyama M."/>
            <person name="Kohara Y."/>
            <person name="Fujiyama A."/>
            <person name="Arakawa K."/>
            <person name="Katayama T."/>
            <person name="Toyoda A."/>
            <person name="Kunieda T."/>
        </authorList>
    </citation>
    <scope>NUCLEOTIDE SEQUENCE [LARGE SCALE GENOMIC DNA]</scope>
    <source>
        <strain evidence="1 2">YOKOZUNA-1</strain>
    </source>
</reference>
<accession>A0A1D1UI98</accession>
<dbReference type="Proteomes" id="UP000186922">
    <property type="component" value="Unassembled WGS sequence"/>
</dbReference>
<name>A0A1D1UI98_RAMVA</name>
<evidence type="ECO:0000313" key="1">
    <source>
        <dbReference type="EMBL" id="GAU89454.1"/>
    </source>
</evidence>
<dbReference type="EMBL" id="BDGG01000001">
    <property type="protein sequence ID" value="GAU89454.1"/>
    <property type="molecule type" value="Genomic_DNA"/>
</dbReference>
<dbReference type="AlphaFoldDB" id="A0A1D1UI98"/>
<protein>
    <submittedName>
        <fullName evidence="1">Uncharacterized protein</fullName>
    </submittedName>
</protein>
<comment type="caution">
    <text evidence="1">The sequence shown here is derived from an EMBL/GenBank/DDBJ whole genome shotgun (WGS) entry which is preliminary data.</text>
</comment>
<dbReference type="OrthoDB" id="9973206at2759"/>
<evidence type="ECO:0000313" key="2">
    <source>
        <dbReference type="Proteomes" id="UP000186922"/>
    </source>
</evidence>
<proteinExistence type="predicted"/>